<name>I0KZQ0_9ACTN</name>
<keyword evidence="7" id="KW-0067">ATP-binding</keyword>
<dbReference type="AlphaFoldDB" id="I0KZQ0"/>
<dbReference type="SMART" id="SM00382">
    <property type="entry name" value="AAA"/>
    <property type="match status" value="1"/>
</dbReference>
<gene>
    <name evidence="13" type="ORF">MILUP08_41966</name>
</gene>
<evidence type="ECO:0000256" key="4">
    <source>
        <dbReference type="ARBA" id="ARBA00022519"/>
    </source>
</evidence>
<dbReference type="GO" id="GO:0005524">
    <property type="term" value="F:ATP binding"/>
    <property type="evidence" value="ECO:0007669"/>
    <property type="project" value="UniProtKB-KW"/>
</dbReference>
<evidence type="ECO:0000313" key="13">
    <source>
        <dbReference type="EMBL" id="CCH17047.1"/>
    </source>
</evidence>
<dbReference type="PROSITE" id="PS00211">
    <property type="entry name" value="ABC_TRANSPORTER_1"/>
    <property type="match status" value="1"/>
</dbReference>
<dbReference type="EMBL" id="CAIE01000017">
    <property type="protein sequence ID" value="CCH17047.1"/>
    <property type="molecule type" value="Genomic_DNA"/>
</dbReference>
<feature type="domain" description="ABC transporter" evidence="12">
    <location>
        <begin position="363"/>
        <end position="606"/>
    </location>
</feature>
<evidence type="ECO:0000259" key="12">
    <source>
        <dbReference type="PROSITE" id="PS50893"/>
    </source>
</evidence>
<dbReference type="Proteomes" id="UP000003448">
    <property type="component" value="Unassembled WGS sequence"/>
</dbReference>
<comment type="subcellular location">
    <subcellularLocation>
        <location evidence="1">Cell inner membrane</location>
        <topology evidence="1">Multi-pass membrane protein</topology>
    </subcellularLocation>
</comment>
<keyword evidence="4" id="KW-0997">Cell inner membrane</keyword>
<keyword evidence="3" id="KW-1003">Cell membrane</keyword>
<evidence type="ECO:0000256" key="5">
    <source>
        <dbReference type="ARBA" id="ARBA00022692"/>
    </source>
</evidence>
<dbReference type="GO" id="GO:0016887">
    <property type="term" value="F:ATP hydrolysis activity"/>
    <property type="evidence" value="ECO:0007669"/>
    <property type="project" value="InterPro"/>
</dbReference>
<evidence type="ECO:0000256" key="2">
    <source>
        <dbReference type="ARBA" id="ARBA00022448"/>
    </source>
</evidence>
<reference evidence="14" key="1">
    <citation type="journal article" date="2012" name="J. Bacteriol.">
        <title>Genome Sequence of Micromonospora lupini Lupac 08, Isolated from Root Nodules of Lupinus angustifolius.</title>
        <authorList>
            <person name="Alonso-Vega P."/>
            <person name="Normand P."/>
            <person name="Bacigalupe R."/>
            <person name="Pujic P."/>
            <person name="Lajus A."/>
            <person name="Vallenet D."/>
            <person name="Carro L."/>
            <person name="Coll P."/>
            <person name="Trujillo M.E."/>
        </authorList>
    </citation>
    <scope>NUCLEOTIDE SEQUENCE [LARGE SCALE GENOMIC DNA]</scope>
    <source>
        <strain evidence="14">Lupac 08</strain>
    </source>
</reference>
<keyword evidence="9 11" id="KW-0472">Membrane</keyword>
<dbReference type="SUPFAM" id="SSF52540">
    <property type="entry name" value="P-loop containing nucleoside triphosphate hydrolases"/>
    <property type="match status" value="1"/>
</dbReference>
<keyword evidence="5 11" id="KW-0812">Transmembrane</keyword>
<evidence type="ECO:0000256" key="6">
    <source>
        <dbReference type="ARBA" id="ARBA00022741"/>
    </source>
</evidence>
<protein>
    <submittedName>
        <fullName evidence="13">Fused ATPase and permease components of ABC-type multidrug transport system</fullName>
    </submittedName>
</protein>
<comment type="similarity">
    <text evidence="10">Belongs to the ABC transporter superfamily. Siderophore-Fe(3+) uptake transporter (SIUT) (TC 3.A.1.21) family.</text>
</comment>
<feature type="transmembrane region" description="Helical" evidence="11">
    <location>
        <begin position="24"/>
        <end position="51"/>
    </location>
</feature>
<dbReference type="GO" id="GO:0005886">
    <property type="term" value="C:plasma membrane"/>
    <property type="evidence" value="ECO:0007669"/>
    <property type="project" value="UniProtKB-SubCell"/>
</dbReference>
<dbReference type="InterPro" id="IPR039421">
    <property type="entry name" value="Type_1_exporter"/>
</dbReference>
<evidence type="ECO:0000256" key="7">
    <source>
        <dbReference type="ARBA" id="ARBA00022840"/>
    </source>
</evidence>
<feature type="transmembrane region" description="Helical" evidence="11">
    <location>
        <begin position="169"/>
        <end position="192"/>
    </location>
</feature>
<dbReference type="PROSITE" id="PS50893">
    <property type="entry name" value="ABC_TRANSPORTER_2"/>
    <property type="match status" value="1"/>
</dbReference>
<dbReference type="InterPro" id="IPR003593">
    <property type="entry name" value="AAA+_ATPase"/>
</dbReference>
<keyword evidence="8 11" id="KW-1133">Transmembrane helix</keyword>
<dbReference type="InterPro" id="IPR017871">
    <property type="entry name" value="ABC_transporter-like_CS"/>
</dbReference>
<evidence type="ECO:0000256" key="1">
    <source>
        <dbReference type="ARBA" id="ARBA00004429"/>
    </source>
</evidence>
<feature type="transmembrane region" description="Helical" evidence="11">
    <location>
        <begin position="264"/>
        <end position="287"/>
    </location>
</feature>
<evidence type="ECO:0000313" key="14">
    <source>
        <dbReference type="Proteomes" id="UP000003448"/>
    </source>
</evidence>
<dbReference type="FunFam" id="3.40.50.300:FF:000221">
    <property type="entry name" value="Multidrug ABC transporter ATP-binding protein"/>
    <property type="match status" value="1"/>
</dbReference>
<dbReference type="InterPro" id="IPR003439">
    <property type="entry name" value="ABC_transporter-like_ATP-bd"/>
</dbReference>
<dbReference type="GO" id="GO:0034040">
    <property type="term" value="F:ATPase-coupled lipid transmembrane transporter activity"/>
    <property type="evidence" value="ECO:0007669"/>
    <property type="project" value="TreeGrafter"/>
</dbReference>
<dbReference type="Pfam" id="PF00005">
    <property type="entry name" value="ABC_tran"/>
    <property type="match status" value="1"/>
</dbReference>
<dbReference type="InterPro" id="IPR027417">
    <property type="entry name" value="P-loop_NTPase"/>
</dbReference>
<dbReference type="PANTHER" id="PTHR24221">
    <property type="entry name" value="ATP-BINDING CASSETTE SUB-FAMILY B"/>
    <property type="match status" value="1"/>
</dbReference>
<organism evidence="13 14">
    <name type="scientific">Micromonospora lupini str. Lupac 08</name>
    <dbReference type="NCBI Taxonomy" id="1150864"/>
    <lineage>
        <taxon>Bacteria</taxon>
        <taxon>Bacillati</taxon>
        <taxon>Actinomycetota</taxon>
        <taxon>Actinomycetes</taxon>
        <taxon>Micromonosporales</taxon>
        <taxon>Micromonosporaceae</taxon>
        <taxon>Micromonospora</taxon>
    </lineage>
</organism>
<comment type="caution">
    <text evidence="13">The sequence shown here is derived from an EMBL/GenBank/DDBJ whole genome shotgun (WGS) entry which is preliminary data.</text>
</comment>
<evidence type="ECO:0000256" key="3">
    <source>
        <dbReference type="ARBA" id="ARBA00022475"/>
    </source>
</evidence>
<evidence type="ECO:0000256" key="10">
    <source>
        <dbReference type="ARBA" id="ARBA00023455"/>
    </source>
</evidence>
<dbReference type="Gene3D" id="3.40.50.300">
    <property type="entry name" value="P-loop containing nucleotide triphosphate hydrolases"/>
    <property type="match status" value="1"/>
</dbReference>
<dbReference type="eggNOG" id="COG1132">
    <property type="taxonomic scope" value="Bacteria"/>
</dbReference>
<evidence type="ECO:0000256" key="8">
    <source>
        <dbReference type="ARBA" id="ARBA00022989"/>
    </source>
</evidence>
<evidence type="ECO:0000256" key="11">
    <source>
        <dbReference type="SAM" id="Phobius"/>
    </source>
</evidence>
<accession>I0KZQ0</accession>
<sequence>MRSRLWGLISARASILRLMPRGGFGLLGALLVLNLLLAALPIAFVITSSLVLGKVPGAVDGGLGSTAWQELVPVFAVAAGIFVLQQVLAPAQLSLGELLARRIDGTVVDDVMRASTRSTGVAPMEDQAVLADLRYAARELEHGLQMWGPGSACAGTLALVARYGQLVGYTAIIGVVYSWWAALAVAVTVLWFRNVQRGGLRRYAHARFSLMPQQNKVEYVRNLAVQAPAGKEIRVFGLANWMDGEMRSSYRAWFTPLWAARRRVYLWPGVWSTGFSLIACGAIFATIGATAINTLTLTEFVLIMQAALGAIRLSVFYPEADLETAIGTETHRAVRRFAEHIDRYTVLEPTGSGAPAPEPVSEIHFDDVSFHYPGQDRPVLDGLDLRIPVGSCTAIVGLNGAGKTTLVKLLARLYEPDSGAVRLDGVDIRVFELSEWRARLAVIFQDYLRYEFSAADNVAFGAVGSADDRDGVREAVAAMGLTEVLTSLPRGLDTPLAAHVTGGAELSGGQWQRLALARALFALRHGASVVVLDEPTASLDVRAEAQFFDQFAALTQGATTLLISHRFSTVRHADKIVVLHDGRVDEEGSHDELLARNGRYAELFRLQANRFADNADSDRDEVLL</sequence>
<proteinExistence type="inferred from homology"/>
<keyword evidence="2" id="KW-0813">Transport</keyword>
<evidence type="ECO:0000256" key="9">
    <source>
        <dbReference type="ARBA" id="ARBA00023136"/>
    </source>
</evidence>
<dbReference type="STRING" id="1150864.MILUP08_41966"/>
<keyword evidence="14" id="KW-1185">Reference proteome</keyword>
<keyword evidence="6" id="KW-0547">Nucleotide-binding</keyword>
<dbReference type="PANTHER" id="PTHR24221:SF654">
    <property type="entry name" value="ATP-BINDING CASSETTE SUB-FAMILY B MEMBER 6"/>
    <property type="match status" value="1"/>
</dbReference>